<evidence type="ECO:0000256" key="4">
    <source>
        <dbReference type="ARBA" id="ARBA00022989"/>
    </source>
</evidence>
<feature type="transmembrane region" description="Helical" evidence="7">
    <location>
        <begin position="175"/>
        <end position="197"/>
    </location>
</feature>
<dbReference type="PANTHER" id="PTHR45649">
    <property type="entry name" value="AMINO-ACID PERMEASE BAT1"/>
    <property type="match status" value="1"/>
</dbReference>
<name>A0A418XBW2_9PSED</name>
<dbReference type="GO" id="GO:0016020">
    <property type="term" value="C:membrane"/>
    <property type="evidence" value="ECO:0007669"/>
    <property type="project" value="UniProtKB-SubCell"/>
</dbReference>
<keyword evidence="9" id="KW-1185">Reference proteome</keyword>
<accession>A0A418XBW2</accession>
<feature type="transmembrane region" description="Helical" evidence="7">
    <location>
        <begin position="256"/>
        <end position="279"/>
    </location>
</feature>
<dbReference type="GO" id="GO:0022857">
    <property type="term" value="F:transmembrane transporter activity"/>
    <property type="evidence" value="ECO:0007669"/>
    <property type="project" value="InterPro"/>
</dbReference>
<feature type="compositionally biased region" description="Polar residues" evidence="6">
    <location>
        <begin position="494"/>
        <end position="512"/>
    </location>
</feature>
<dbReference type="Pfam" id="PF13520">
    <property type="entry name" value="AA_permease_2"/>
    <property type="match status" value="1"/>
</dbReference>
<evidence type="ECO:0000313" key="8">
    <source>
        <dbReference type="EMBL" id="RJG09950.1"/>
    </source>
</evidence>
<dbReference type="InterPro" id="IPR002293">
    <property type="entry name" value="AA/rel_permease1"/>
</dbReference>
<feature type="transmembrane region" description="Helical" evidence="7">
    <location>
        <begin position="110"/>
        <end position="137"/>
    </location>
</feature>
<evidence type="ECO:0000256" key="6">
    <source>
        <dbReference type="SAM" id="MobiDB-lite"/>
    </source>
</evidence>
<evidence type="ECO:0000313" key="9">
    <source>
        <dbReference type="Proteomes" id="UP000284021"/>
    </source>
</evidence>
<reference evidence="8 9" key="1">
    <citation type="submission" date="2018-09" db="EMBL/GenBank/DDBJ databases">
        <authorList>
            <person name="Zhu H."/>
        </authorList>
    </citation>
    <scope>NUCLEOTIDE SEQUENCE [LARGE SCALE GENOMIC DNA]</scope>
    <source>
        <strain evidence="8 9">K1S02-6</strain>
    </source>
</reference>
<feature type="transmembrane region" description="Helical" evidence="7">
    <location>
        <begin position="418"/>
        <end position="444"/>
    </location>
</feature>
<dbReference type="AlphaFoldDB" id="A0A418XBW2"/>
<keyword evidence="2" id="KW-0813">Transport</keyword>
<gene>
    <name evidence="8" type="ORF">D3879_18020</name>
</gene>
<dbReference type="EMBL" id="QYUR01000006">
    <property type="protein sequence ID" value="RJG09950.1"/>
    <property type="molecule type" value="Genomic_DNA"/>
</dbReference>
<organism evidence="8 9">
    <name type="scientific">Pseudomonas cavernicola</name>
    <dbReference type="NCBI Taxonomy" id="2320866"/>
    <lineage>
        <taxon>Bacteria</taxon>
        <taxon>Pseudomonadati</taxon>
        <taxon>Pseudomonadota</taxon>
        <taxon>Gammaproteobacteria</taxon>
        <taxon>Pseudomonadales</taxon>
        <taxon>Pseudomonadaceae</taxon>
        <taxon>Pseudomonas</taxon>
    </lineage>
</organism>
<protein>
    <submittedName>
        <fullName evidence="8">Amino acid permease</fullName>
    </submittedName>
</protein>
<proteinExistence type="predicted"/>
<dbReference type="OrthoDB" id="7281735at2"/>
<keyword evidence="3 7" id="KW-0812">Transmembrane</keyword>
<evidence type="ECO:0000256" key="7">
    <source>
        <dbReference type="SAM" id="Phobius"/>
    </source>
</evidence>
<evidence type="ECO:0000256" key="1">
    <source>
        <dbReference type="ARBA" id="ARBA00004141"/>
    </source>
</evidence>
<evidence type="ECO:0000256" key="2">
    <source>
        <dbReference type="ARBA" id="ARBA00022448"/>
    </source>
</evidence>
<dbReference type="PIRSF" id="PIRSF006060">
    <property type="entry name" value="AA_transporter"/>
    <property type="match status" value="1"/>
</dbReference>
<dbReference type="PANTHER" id="PTHR45649:SF26">
    <property type="entry name" value="OS04G0435100 PROTEIN"/>
    <property type="match status" value="1"/>
</dbReference>
<feature type="transmembrane region" description="Helical" evidence="7">
    <location>
        <begin position="41"/>
        <end position="63"/>
    </location>
</feature>
<feature type="transmembrane region" description="Helical" evidence="7">
    <location>
        <begin position="358"/>
        <end position="379"/>
    </location>
</feature>
<feature type="transmembrane region" description="Helical" evidence="7">
    <location>
        <begin position="385"/>
        <end position="406"/>
    </location>
</feature>
<evidence type="ECO:0000256" key="5">
    <source>
        <dbReference type="ARBA" id="ARBA00023136"/>
    </source>
</evidence>
<dbReference type="RefSeq" id="WP_119955638.1">
    <property type="nucleotide sequence ID" value="NZ_QYUR01000006.1"/>
</dbReference>
<dbReference type="Proteomes" id="UP000284021">
    <property type="component" value="Unassembled WGS sequence"/>
</dbReference>
<feature type="region of interest" description="Disordered" evidence="6">
    <location>
        <begin position="493"/>
        <end position="512"/>
    </location>
</feature>
<feature type="transmembrane region" description="Helical" evidence="7">
    <location>
        <begin position="450"/>
        <end position="475"/>
    </location>
</feature>
<feature type="transmembrane region" description="Helical" evidence="7">
    <location>
        <begin position="149"/>
        <end position="168"/>
    </location>
</feature>
<evidence type="ECO:0000256" key="3">
    <source>
        <dbReference type="ARBA" id="ARBA00022692"/>
    </source>
</evidence>
<keyword evidence="4 7" id="KW-1133">Transmembrane helix</keyword>
<feature type="transmembrane region" description="Helical" evidence="7">
    <location>
        <begin position="217"/>
        <end position="236"/>
    </location>
</feature>
<feature type="transmembrane region" description="Helical" evidence="7">
    <location>
        <begin position="309"/>
        <end position="337"/>
    </location>
</feature>
<comment type="subcellular location">
    <subcellularLocation>
        <location evidence="1">Membrane</location>
        <topology evidence="1">Multi-pass membrane protein</topology>
    </subcellularLocation>
</comment>
<keyword evidence="5 7" id="KW-0472">Membrane</keyword>
<dbReference type="Gene3D" id="1.20.1740.10">
    <property type="entry name" value="Amino acid/polyamine transporter I"/>
    <property type="match status" value="1"/>
</dbReference>
<sequence>MSGSPAARASNATDHDAEQLRALGYSSNFDRSMSLWENFSLGFTYLSPVVGVYTLFGLCLAAGGPPMFWSYLLIGLGQLLVCLVFGEVVSQFPISGGVYPWARRLVGKRWAWMVGWVYAWALCATIAGVAIGAGPYLAAMLGFAPSSNANIYIALVLILLSTGLNLVGTKLLARVAMFGFLCELVGAILVGGYLLIFERHQQFSVLFDTFDININGSYLPAFLAASLAGLFQYYGFEACGDVAEETPNPGKRIPKAMRMTIYIGGAAAMFACLALILAVPDMAKVIAGEDTDPVSTILANAFGPVGSRLVMAVVMVSFISCVLSLQAAASRLLFAYARDEMIVGSSLLKRLSANQVPSIALIVSGVVPALIVCLGLFMADAVATIVGFAAIGIYVAFQLIVIGALIARAKGWRPSGQYTLGAWGLLVNIAALAYGLGAIVNMVWPRMPDAAWYINYSMILTTVVVMGAGLLYMLLAKPYDKGTAPAGDAWELSRSGSHATGRATSQGFQQAQ</sequence>
<comment type="caution">
    <text evidence="8">The sequence shown here is derived from an EMBL/GenBank/DDBJ whole genome shotgun (WGS) entry which is preliminary data.</text>
</comment>
<feature type="transmembrane region" description="Helical" evidence="7">
    <location>
        <begin position="69"/>
        <end position="89"/>
    </location>
</feature>